<evidence type="ECO:0000313" key="5">
    <source>
        <dbReference type="EMBL" id="SBW00486.1"/>
    </source>
</evidence>
<evidence type="ECO:0000256" key="3">
    <source>
        <dbReference type="SAM" id="MobiDB-lite"/>
    </source>
</evidence>
<dbReference type="GO" id="GO:0000160">
    <property type="term" value="P:phosphorelay signal transduction system"/>
    <property type="evidence" value="ECO:0007669"/>
    <property type="project" value="InterPro"/>
</dbReference>
<evidence type="ECO:0000259" key="4">
    <source>
        <dbReference type="PROSITE" id="PS50110"/>
    </source>
</evidence>
<protein>
    <submittedName>
        <fullName evidence="5">Response regulator receiver modulated diguanylate cyclase</fullName>
    </submittedName>
</protein>
<name>A0A212JM29_9PROT</name>
<feature type="compositionally biased region" description="Polar residues" evidence="3">
    <location>
        <begin position="164"/>
        <end position="184"/>
    </location>
</feature>
<keyword evidence="1 2" id="KW-0597">Phosphoprotein</keyword>
<dbReference type="PANTHER" id="PTHR44591:SF3">
    <property type="entry name" value="RESPONSE REGULATORY DOMAIN-CONTAINING PROTEIN"/>
    <property type="match status" value="1"/>
</dbReference>
<feature type="modified residue" description="4-aspartylphosphate" evidence="2">
    <location>
        <position position="53"/>
    </location>
</feature>
<feature type="domain" description="Response regulatory" evidence="4">
    <location>
        <begin position="4"/>
        <end position="121"/>
    </location>
</feature>
<gene>
    <name evidence="5" type="ORF">KL86APRO_11302</name>
</gene>
<dbReference type="SUPFAM" id="SSF52172">
    <property type="entry name" value="CheY-like"/>
    <property type="match status" value="1"/>
</dbReference>
<accession>A0A212JM29</accession>
<evidence type="ECO:0000256" key="2">
    <source>
        <dbReference type="PROSITE-ProRule" id="PRU00169"/>
    </source>
</evidence>
<dbReference type="InterPro" id="IPR050595">
    <property type="entry name" value="Bact_response_regulator"/>
</dbReference>
<dbReference type="PANTHER" id="PTHR44591">
    <property type="entry name" value="STRESS RESPONSE REGULATOR PROTEIN 1"/>
    <property type="match status" value="1"/>
</dbReference>
<evidence type="ECO:0000256" key="1">
    <source>
        <dbReference type="ARBA" id="ARBA00022553"/>
    </source>
</evidence>
<dbReference type="Gene3D" id="3.40.50.2300">
    <property type="match status" value="1"/>
</dbReference>
<dbReference type="InterPro" id="IPR011006">
    <property type="entry name" value="CheY-like_superfamily"/>
</dbReference>
<dbReference type="PROSITE" id="PS50110">
    <property type="entry name" value="RESPONSE_REGULATORY"/>
    <property type="match status" value="1"/>
</dbReference>
<feature type="region of interest" description="Disordered" evidence="3">
    <location>
        <begin position="160"/>
        <end position="193"/>
    </location>
</feature>
<reference evidence="5" key="1">
    <citation type="submission" date="2016-04" db="EMBL/GenBank/DDBJ databases">
        <authorList>
            <person name="Evans L.H."/>
            <person name="Alamgir A."/>
            <person name="Owens N."/>
            <person name="Weber N.D."/>
            <person name="Virtaneva K."/>
            <person name="Barbian K."/>
            <person name="Babar A."/>
            <person name="Rosenke K."/>
        </authorList>
    </citation>
    <scope>NUCLEOTIDE SEQUENCE</scope>
    <source>
        <strain evidence="5">86</strain>
    </source>
</reference>
<sequence length="193" mass="21320">MQADILIVDDNPNNLFALENLLAAPDLNIITAQSGNEALAKTLSHEFAIALLDVQMPEMDGFETAALMRGNSRTRHIPIIFVTANRTEREHVFRGYDSGAVDYLSKPLDANVLKSKINVFLELHRHRRALEEKTAELDAKIVELERLQTLLQERNEQLRVLSRTDPSPASSTACRSTRPSTTSGGAACAPASR</sequence>
<dbReference type="EMBL" id="FLUO01000001">
    <property type="protein sequence ID" value="SBW00486.1"/>
    <property type="molecule type" value="Genomic_DNA"/>
</dbReference>
<dbReference type="Pfam" id="PF00072">
    <property type="entry name" value="Response_reg"/>
    <property type="match status" value="1"/>
</dbReference>
<proteinExistence type="predicted"/>
<dbReference type="SMART" id="SM00448">
    <property type="entry name" value="REC"/>
    <property type="match status" value="1"/>
</dbReference>
<dbReference type="InterPro" id="IPR001789">
    <property type="entry name" value="Sig_transdc_resp-reg_receiver"/>
</dbReference>
<dbReference type="AlphaFoldDB" id="A0A212JM29"/>
<organism evidence="5">
    <name type="scientific">uncultured Alphaproteobacteria bacterium</name>
    <dbReference type="NCBI Taxonomy" id="91750"/>
    <lineage>
        <taxon>Bacteria</taxon>
        <taxon>Pseudomonadati</taxon>
        <taxon>Pseudomonadota</taxon>
        <taxon>Alphaproteobacteria</taxon>
        <taxon>environmental samples</taxon>
    </lineage>
</organism>